<evidence type="ECO:0000256" key="1">
    <source>
        <dbReference type="ARBA" id="ARBA00004141"/>
    </source>
</evidence>
<organism evidence="8 9">
    <name type="scientific">Artemisia annua</name>
    <name type="common">Sweet wormwood</name>
    <dbReference type="NCBI Taxonomy" id="35608"/>
    <lineage>
        <taxon>Eukaryota</taxon>
        <taxon>Viridiplantae</taxon>
        <taxon>Streptophyta</taxon>
        <taxon>Embryophyta</taxon>
        <taxon>Tracheophyta</taxon>
        <taxon>Spermatophyta</taxon>
        <taxon>Magnoliopsida</taxon>
        <taxon>eudicotyledons</taxon>
        <taxon>Gunneridae</taxon>
        <taxon>Pentapetalae</taxon>
        <taxon>asterids</taxon>
        <taxon>campanulids</taxon>
        <taxon>Asterales</taxon>
        <taxon>Asteraceae</taxon>
        <taxon>Asteroideae</taxon>
        <taxon>Anthemideae</taxon>
        <taxon>Artemisiinae</taxon>
        <taxon>Artemisia</taxon>
    </lineage>
</organism>
<dbReference type="AlphaFoldDB" id="A0A2U1N3J0"/>
<feature type="transmembrane region" description="Helical" evidence="6">
    <location>
        <begin position="6"/>
        <end position="23"/>
    </location>
</feature>
<dbReference type="EMBL" id="PKPP01003712">
    <property type="protein sequence ID" value="PWA68071.1"/>
    <property type="molecule type" value="Genomic_DNA"/>
</dbReference>
<dbReference type="InterPro" id="IPR006634">
    <property type="entry name" value="TLC-dom"/>
</dbReference>
<feature type="transmembrane region" description="Helical" evidence="6">
    <location>
        <begin position="35"/>
        <end position="55"/>
    </location>
</feature>
<evidence type="ECO:0000256" key="4">
    <source>
        <dbReference type="ARBA" id="ARBA00023136"/>
    </source>
</evidence>
<dbReference type="OrthoDB" id="204175at2759"/>
<feature type="transmembrane region" description="Helical" evidence="6">
    <location>
        <begin position="125"/>
        <end position="145"/>
    </location>
</feature>
<dbReference type="InterPro" id="IPR040327">
    <property type="entry name" value="At5g14285-like"/>
</dbReference>
<protein>
    <submittedName>
        <fullName evidence="8">TRAM/LAG1/CLN8 homology domain-containing protein</fullName>
    </submittedName>
</protein>
<dbReference type="Pfam" id="PF03798">
    <property type="entry name" value="TRAM_LAG1_CLN8"/>
    <property type="match status" value="1"/>
</dbReference>
<keyword evidence="2 5" id="KW-0812">Transmembrane</keyword>
<dbReference type="GO" id="GO:0016020">
    <property type="term" value="C:membrane"/>
    <property type="evidence" value="ECO:0007669"/>
    <property type="project" value="UniProtKB-SubCell"/>
</dbReference>
<evidence type="ECO:0000313" key="9">
    <source>
        <dbReference type="Proteomes" id="UP000245207"/>
    </source>
</evidence>
<sequence length="243" mass="27993">MDNTPLFFTMFFTIYLSAHFIVFRNWSPKTRLEAASCFISLAHGTPAVFLAMHAIFFNPETHTFASKNNISQNNVLEYSIAYFVMDLCHLLIFDPKDVLFIFHHLATLFVFVTCRYLVFHGAYGVLVLLALAEVTSLLQNVWTLASAKKEENEVAARVFYKISVPFYSLYSVVRGFVGPLFVYKMVLFYSSGVADNVVPKWVWVSWICVVVMAISVSILWVTNNWVVLYRERMFKVENKKKVS</sequence>
<feature type="transmembrane region" description="Helical" evidence="6">
    <location>
        <begin position="75"/>
        <end position="93"/>
    </location>
</feature>
<name>A0A2U1N3J0_ARTAN</name>
<comment type="subcellular location">
    <subcellularLocation>
        <location evidence="1">Membrane</location>
        <topology evidence="1">Multi-pass membrane protein</topology>
    </subcellularLocation>
</comment>
<gene>
    <name evidence="8" type="ORF">CTI12_AA314240</name>
</gene>
<keyword evidence="4 5" id="KW-0472">Membrane</keyword>
<keyword evidence="3 6" id="KW-1133">Transmembrane helix</keyword>
<dbReference type="STRING" id="35608.A0A2U1N3J0"/>
<dbReference type="PANTHER" id="PTHR31766">
    <property type="entry name" value="GLABROUS1 ENHANCER-BINDING PROTEIN-LIKE 2"/>
    <property type="match status" value="1"/>
</dbReference>
<evidence type="ECO:0000256" key="3">
    <source>
        <dbReference type="ARBA" id="ARBA00022989"/>
    </source>
</evidence>
<feature type="domain" description="TLC" evidence="7">
    <location>
        <begin position="29"/>
        <end position="238"/>
    </location>
</feature>
<keyword evidence="9" id="KW-1185">Reference proteome</keyword>
<evidence type="ECO:0000256" key="5">
    <source>
        <dbReference type="PROSITE-ProRule" id="PRU00205"/>
    </source>
</evidence>
<feature type="transmembrane region" description="Helical" evidence="6">
    <location>
        <begin position="100"/>
        <end position="119"/>
    </location>
</feature>
<evidence type="ECO:0000256" key="6">
    <source>
        <dbReference type="SAM" id="Phobius"/>
    </source>
</evidence>
<accession>A0A2U1N3J0</accession>
<feature type="transmembrane region" description="Helical" evidence="6">
    <location>
        <begin position="203"/>
        <end position="229"/>
    </location>
</feature>
<dbReference type="SMART" id="SM00724">
    <property type="entry name" value="TLC"/>
    <property type="match status" value="1"/>
</dbReference>
<evidence type="ECO:0000256" key="2">
    <source>
        <dbReference type="ARBA" id="ARBA00022692"/>
    </source>
</evidence>
<evidence type="ECO:0000259" key="7">
    <source>
        <dbReference type="PROSITE" id="PS50922"/>
    </source>
</evidence>
<feature type="transmembrane region" description="Helical" evidence="6">
    <location>
        <begin position="166"/>
        <end position="183"/>
    </location>
</feature>
<reference evidence="8 9" key="1">
    <citation type="journal article" date="2018" name="Mol. Plant">
        <title>The genome of Artemisia annua provides insight into the evolution of Asteraceae family and artemisinin biosynthesis.</title>
        <authorList>
            <person name="Shen Q."/>
            <person name="Zhang L."/>
            <person name="Liao Z."/>
            <person name="Wang S."/>
            <person name="Yan T."/>
            <person name="Shi P."/>
            <person name="Liu M."/>
            <person name="Fu X."/>
            <person name="Pan Q."/>
            <person name="Wang Y."/>
            <person name="Lv Z."/>
            <person name="Lu X."/>
            <person name="Zhang F."/>
            <person name="Jiang W."/>
            <person name="Ma Y."/>
            <person name="Chen M."/>
            <person name="Hao X."/>
            <person name="Li L."/>
            <person name="Tang Y."/>
            <person name="Lv G."/>
            <person name="Zhou Y."/>
            <person name="Sun X."/>
            <person name="Brodelius P.E."/>
            <person name="Rose J.K.C."/>
            <person name="Tang K."/>
        </authorList>
    </citation>
    <scope>NUCLEOTIDE SEQUENCE [LARGE SCALE GENOMIC DNA]</scope>
    <source>
        <strain evidence="9">cv. Huhao1</strain>
        <tissue evidence="8">Leaf</tissue>
    </source>
</reference>
<dbReference type="PANTHER" id="PTHR31766:SF2">
    <property type="entry name" value="GLABROUS1 ENHANCER-BINDING PROTEIN-LIKE 2"/>
    <property type="match status" value="1"/>
</dbReference>
<evidence type="ECO:0000313" key="8">
    <source>
        <dbReference type="EMBL" id="PWA68071.1"/>
    </source>
</evidence>
<proteinExistence type="predicted"/>
<comment type="caution">
    <text evidence="8">The sequence shown here is derived from an EMBL/GenBank/DDBJ whole genome shotgun (WGS) entry which is preliminary data.</text>
</comment>
<dbReference type="Proteomes" id="UP000245207">
    <property type="component" value="Unassembled WGS sequence"/>
</dbReference>
<dbReference type="PROSITE" id="PS50922">
    <property type="entry name" value="TLC"/>
    <property type="match status" value="1"/>
</dbReference>